<dbReference type="Proteomes" id="UP000069831">
    <property type="component" value="Unassembled WGS sequence"/>
</dbReference>
<reference evidence="1 2" key="1">
    <citation type="submission" date="2016-02" db="EMBL/GenBank/DDBJ databases">
        <authorList>
            <consortium name="Pathogen Informatics"/>
        </authorList>
    </citation>
    <scope>NUCLEOTIDE SEQUENCE [LARGE SCALE GENOMIC DNA]</scope>
    <source>
        <strain evidence="1 2">LSS95</strain>
    </source>
</reference>
<dbReference type="EMBL" id="FIIR01000008">
    <property type="protein sequence ID" value="CYV81646.1"/>
    <property type="molecule type" value="Genomic_DNA"/>
</dbReference>
<organism evidence="1 2">
    <name type="scientific">Streptococcus suis</name>
    <dbReference type="NCBI Taxonomy" id="1307"/>
    <lineage>
        <taxon>Bacteria</taxon>
        <taxon>Bacillati</taxon>
        <taxon>Bacillota</taxon>
        <taxon>Bacilli</taxon>
        <taxon>Lactobacillales</taxon>
        <taxon>Streptococcaceae</taxon>
        <taxon>Streptococcus</taxon>
    </lineage>
</organism>
<name>A0A0Z8L9I3_STRSU</name>
<gene>
    <name evidence="1" type="ORF">ERS132457_00993</name>
</gene>
<dbReference type="AlphaFoldDB" id="A0A0Z8L9I3"/>
<evidence type="ECO:0000313" key="2">
    <source>
        <dbReference type="Proteomes" id="UP000069831"/>
    </source>
</evidence>
<protein>
    <submittedName>
        <fullName evidence="1">Uncharacterized protein</fullName>
    </submittedName>
</protein>
<evidence type="ECO:0000313" key="1">
    <source>
        <dbReference type="EMBL" id="CYV81646.1"/>
    </source>
</evidence>
<proteinExistence type="predicted"/>
<sequence length="250" mass="29175">MGEKWNILTPILLFPLFIGMVIFVGYYVVSLGQLASRGGETLATNLTEFESLLAVPTASWGWIFLIAWLFFIFVYYRAKRNKIQAYFYNNILITAMILPSYYSVFYGTLFFVSSLFIRIAYWSLFVGSLGYLVKSLFLKNQSKWFPISGESIKHFKNIILLLWILNIFIRLFTNGFSSFVAKVLLATLPILPLIVVMLFTTMYRSMASTMRILYNINNDQEYYRNEFGYSVEEWYGKKSKQAKEEARNIK</sequence>
<accession>A0A0Z8L9I3</accession>